<evidence type="ECO:0000256" key="1">
    <source>
        <dbReference type="SAM" id="MobiDB-lite"/>
    </source>
</evidence>
<reference evidence="3 4" key="1">
    <citation type="submission" date="2018-05" db="EMBL/GenBank/DDBJ databases">
        <title>Draft genome sequence of Scytalidium lignicola DSM 105466, a ubiquitous saprotrophic fungus.</title>
        <authorList>
            <person name="Buettner E."/>
            <person name="Gebauer A.M."/>
            <person name="Hofrichter M."/>
            <person name="Liers C."/>
            <person name="Kellner H."/>
        </authorList>
    </citation>
    <scope>NUCLEOTIDE SEQUENCE [LARGE SCALE GENOMIC DNA]</scope>
    <source>
        <strain evidence="3 4">DSM 105466</strain>
    </source>
</reference>
<organism evidence="3 4">
    <name type="scientific">Scytalidium lignicola</name>
    <name type="common">Hyphomycete</name>
    <dbReference type="NCBI Taxonomy" id="5539"/>
    <lineage>
        <taxon>Eukaryota</taxon>
        <taxon>Fungi</taxon>
        <taxon>Dikarya</taxon>
        <taxon>Ascomycota</taxon>
        <taxon>Pezizomycotina</taxon>
        <taxon>Leotiomycetes</taxon>
        <taxon>Leotiomycetes incertae sedis</taxon>
        <taxon>Scytalidium</taxon>
    </lineage>
</organism>
<feature type="transmembrane region" description="Helical" evidence="2">
    <location>
        <begin position="595"/>
        <end position="617"/>
    </location>
</feature>
<proteinExistence type="predicted"/>
<comment type="caution">
    <text evidence="3">The sequence shown here is derived from an EMBL/GenBank/DDBJ whole genome shotgun (WGS) entry which is preliminary data.</text>
</comment>
<feature type="region of interest" description="Disordered" evidence="1">
    <location>
        <begin position="28"/>
        <end position="58"/>
    </location>
</feature>
<keyword evidence="2" id="KW-0812">Transmembrane</keyword>
<dbReference type="EMBL" id="NCSJ02000103">
    <property type="protein sequence ID" value="RFU30321.1"/>
    <property type="molecule type" value="Genomic_DNA"/>
</dbReference>
<feature type="non-terminal residue" evidence="3">
    <location>
        <position position="1"/>
    </location>
</feature>
<feature type="non-terminal residue" evidence="3">
    <location>
        <position position="638"/>
    </location>
</feature>
<sequence>MEAFKHNLQACNECDECDECDQVTALKGRKADANHEPDRSGDPGTNPTQVAPNLLDPGEMLRQTSPSYRTSMNLPVLDGLESGERKAFQSGRWSPVHLPLLDKTKAINYQRLLLAAPYPHLYLVVGSIAPRRLLGRLAVQYRTGATIESQIYNGVSCCVQQIRHETCTALVTVPVERGGADLLGKAHAGLPVYIPSFKNSARSVAASFQIPNVPLLKPSTNVARPDGHTGTALQAFYCDLASKVLEIQAKAPHPAKTDYLKVAYKWVASGAMAEENKTSVRSTKKLVIAMAELDGAVVAVAQKTIRTIYPPQPLDAIEVYINDLQDASKPCEESNYNYESMMQYLSGSPSDIDAWTITLAFIEEKFLQTTDIMKTVWRSRINLIQKAAVQVVLAAFEAPQLFNAEESVIVIAMMKKFKILDTFLEDIPEFIKERDDMMGSFSDELEDRLNAVIYLQDLGKVGPQAGRYQPNVTPKEYEEALEKVRQRRKSKHTPGNPATPIPPFQDKTPTNITTAYDQKSNKWNPTITALVSILVFLAGIPGAIAWKQSPHLAGRRSDADFWFLIQNSILQVVGLLTIVASLLTRSRLPRQPWFWTWGFVGMSSACALAAIPLYLVVPTEWSATVSFAGSAAQAFVVL</sequence>
<gene>
    <name evidence="3" type="ORF">B7463_g5999</name>
</gene>
<dbReference type="Proteomes" id="UP000258309">
    <property type="component" value="Unassembled WGS sequence"/>
</dbReference>
<protein>
    <submittedName>
        <fullName evidence="3">Uncharacterized protein</fullName>
    </submittedName>
</protein>
<feature type="compositionally biased region" description="Basic and acidic residues" evidence="1">
    <location>
        <begin position="29"/>
        <end position="41"/>
    </location>
</feature>
<keyword evidence="4" id="KW-1185">Reference proteome</keyword>
<keyword evidence="2" id="KW-1133">Transmembrane helix</keyword>
<dbReference type="OrthoDB" id="3562959at2759"/>
<feature type="transmembrane region" description="Helical" evidence="2">
    <location>
        <begin position="527"/>
        <end position="546"/>
    </location>
</feature>
<evidence type="ECO:0000256" key="2">
    <source>
        <dbReference type="SAM" id="Phobius"/>
    </source>
</evidence>
<evidence type="ECO:0000313" key="4">
    <source>
        <dbReference type="Proteomes" id="UP000258309"/>
    </source>
</evidence>
<keyword evidence="2" id="KW-0472">Membrane</keyword>
<name>A0A3E2HAZ4_SCYLI</name>
<feature type="transmembrane region" description="Helical" evidence="2">
    <location>
        <begin position="561"/>
        <end position="583"/>
    </location>
</feature>
<feature type="region of interest" description="Disordered" evidence="1">
    <location>
        <begin position="481"/>
        <end position="511"/>
    </location>
</feature>
<accession>A0A3E2HAZ4</accession>
<dbReference type="AlphaFoldDB" id="A0A3E2HAZ4"/>
<evidence type="ECO:0000313" key="3">
    <source>
        <dbReference type="EMBL" id="RFU30321.1"/>
    </source>
</evidence>